<dbReference type="EMBL" id="CM014101">
    <property type="protein sequence ID" value="TKS92598.1"/>
    <property type="molecule type" value="Genomic_DNA"/>
</dbReference>
<accession>A0A4U5VV08</accession>
<dbReference type="AlphaFoldDB" id="A0A4U5VV08"/>
<proteinExistence type="predicted"/>
<evidence type="ECO:0000313" key="4">
    <source>
        <dbReference type="Proteomes" id="UP000298787"/>
    </source>
</evidence>
<gene>
    <name evidence="3" type="ORF">D9C73_027416</name>
</gene>
<feature type="chain" id="PRO_5020911299" evidence="2">
    <location>
        <begin position="36"/>
        <end position="204"/>
    </location>
</feature>
<dbReference type="Proteomes" id="UP000298787">
    <property type="component" value="Chromosome 24"/>
</dbReference>
<keyword evidence="4" id="KW-1185">Reference proteome</keyword>
<evidence type="ECO:0000256" key="2">
    <source>
        <dbReference type="SAM" id="SignalP"/>
    </source>
</evidence>
<protein>
    <submittedName>
        <fullName evidence="3">VPS10 domain-containing receptor</fullName>
    </submittedName>
</protein>
<feature type="signal peptide" evidence="2">
    <location>
        <begin position="1"/>
        <end position="35"/>
    </location>
</feature>
<evidence type="ECO:0000256" key="1">
    <source>
        <dbReference type="SAM" id="MobiDB-lite"/>
    </source>
</evidence>
<feature type="region of interest" description="Disordered" evidence="1">
    <location>
        <begin position="46"/>
        <end position="78"/>
    </location>
</feature>
<organism evidence="3 4">
    <name type="scientific">Collichthys lucidus</name>
    <name type="common">Big head croaker</name>
    <name type="synonym">Sciaena lucida</name>
    <dbReference type="NCBI Taxonomy" id="240159"/>
    <lineage>
        <taxon>Eukaryota</taxon>
        <taxon>Metazoa</taxon>
        <taxon>Chordata</taxon>
        <taxon>Craniata</taxon>
        <taxon>Vertebrata</taxon>
        <taxon>Euteleostomi</taxon>
        <taxon>Actinopterygii</taxon>
        <taxon>Neopterygii</taxon>
        <taxon>Teleostei</taxon>
        <taxon>Neoteleostei</taxon>
        <taxon>Acanthomorphata</taxon>
        <taxon>Eupercaria</taxon>
        <taxon>Sciaenidae</taxon>
        <taxon>Collichthys</taxon>
    </lineage>
</organism>
<keyword evidence="2" id="KW-0732">Signal</keyword>
<dbReference type="STRING" id="240159.A0A4U5VV08"/>
<reference evidence="3 4" key="1">
    <citation type="submission" date="2019-01" db="EMBL/GenBank/DDBJ databases">
        <title>Genome Assembly of Collichthys lucidus.</title>
        <authorList>
            <person name="Cai M."/>
            <person name="Xiao S."/>
        </authorList>
    </citation>
    <scope>NUCLEOTIDE SEQUENCE [LARGE SCALE GENOMIC DNA]</scope>
    <source>
        <strain evidence="3">JT15FE1705JMU</strain>
        <tissue evidence="3">Muscle</tissue>
    </source>
</reference>
<name>A0A4U5VV08_COLLU</name>
<evidence type="ECO:0000313" key="3">
    <source>
        <dbReference type="EMBL" id="TKS92598.1"/>
    </source>
</evidence>
<sequence>MASMRPENPVPAAAHLCVFLLTASAWMALPGPVRCDSGALNRRGGEDRMFDMGGGDGGSPPGLPTDSDEEAVGAESSPRFRRALSREKQMSLLSSSFVLKGDATHNQAMVHWTGENSSPHHQKQVIVLRRQPLQTHAARLSERRRLLRIQVVQLDARSVKEFVTVRFLELCVFKVELKFKIFSSLVAFEDLNYNETAVMVNAAT</sequence>
<keyword evidence="3" id="KW-0675">Receptor</keyword>